<evidence type="ECO:0000256" key="1">
    <source>
        <dbReference type="ARBA" id="ARBA00005696"/>
    </source>
</evidence>
<dbReference type="GO" id="GO:0061651">
    <property type="term" value="F:Atg12 conjugating enzyme activity"/>
    <property type="evidence" value="ECO:0007669"/>
    <property type="project" value="TreeGrafter"/>
</dbReference>
<evidence type="ECO:0000256" key="4">
    <source>
        <dbReference type="ARBA" id="ARBA00022786"/>
    </source>
</evidence>
<gene>
    <name evidence="8" type="ORF">GMOD_00004991</name>
</gene>
<dbReference type="Proteomes" id="UP000265663">
    <property type="component" value="Unassembled WGS sequence"/>
</dbReference>
<dbReference type="AlphaFoldDB" id="A0A3M7MIG3"/>
<accession>A0A3M7MIG3</accession>
<dbReference type="PANTHER" id="PTHR14957:SF1">
    <property type="entry name" value="UBIQUITIN-LIKE-CONJUGATING ENZYME ATG10"/>
    <property type="match status" value="1"/>
</dbReference>
<evidence type="ECO:0000313" key="9">
    <source>
        <dbReference type="Proteomes" id="UP000265663"/>
    </source>
</evidence>
<keyword evidence="9" id="KW-1185">Reference proteome</keyword>
<dbReference type="GO" id="GO:0015031">
    <property type="term" value="P:protein transport"/>
    <property type="evidence" value="ECO:0007669"/>
    <property type="project" value="UniProtKB-KW"/>
</dbReference>
<keyword evidence="4" id="KW-0833">Ubl conjugation pathway</keyword>
<evidence type="ECO:0000256" key="6">
    <source>
        <dbReference type="ARBA" id="ARBA00023006"/>
    </source>
</evidence>
<dbReference type="GO" id="GO:0005829">
    <property type="term" value="C:cytosol"/>
    <property type="evidence" value="ECO:0007669"/>
    <property type="project" value="TreeGrafter"/>
</dbReference>
<keyword evidence="5" id="KW-0653">Protein transport</keyword>
<dbReference type="EMBL" id="KE747843">
    <property type="protein sequence ID" value="RMZ74134.1"/>
    <property type="molecule type" value="Genomic_DNA"/>
</dbReference>
<evidence type="ECO:0000256" key="2">
    <source>
        <dbReference type="ARBA" id="ARBA00021099"/>
    </source>
</evidence>
<dbReference type="InterPro" id="IPR007135">
    <property type="entry name" value="Atg3/Atg10"/>
</dbReference>
<name>A0A3M7MIG3_9PLEO</name>
<protein>
    <recommendedName>
        <fullName evidence="2">Ubiquitin-like-conjugating enzyme ATG10</fullName>
    </recommendedName>
    <alternativeName>
        <fullName evidence="7">Autophagy-related protein 10</fullName>
    </alternativeName>
</protein>
<proteinExistence type="inferred from homology"/>
<dbReference type="GO" id="GO:0032446">
    <property type="term" value="P:protein modification by small protein conjugation"/>
    <property type="evidence" value="ECO:0007669"/>
    <property type="project" value="TreeGrafter"/>
</dbReference>
<dbReference type="PANTHER" id="PTHR14957">
    <property type="entry name" value="UBIQUITIN-LIKE-CONJUGATING ENZYME ATG10"/>
    <property type="match status" value="1"/>
</dbReference>
<comment type="similarity">
    <text evidence="1">Belongs to the ATG10 family.</text>
</comment>
<reference evidence="8 9" key="1">
    <citation type="journal article" date="2014" name="PLoS ONE">
        <title>De novo Genome Assembly of the Fungal Plant Pathogen Pyrenophora semeniperda.</title>
        <authorList>
            <person name="Soliai M.M."/>
            <person name="Meyer S.E."/>
            <person name="Udall J.A."/>
            <person name="Elzinga D.E."/>
            <person name="Hermansen R.A."/>
            <person name="Bodily P.M."/>
            <person name="Hart A.A."/>
            <person name="Coleman C.E."/>
        </authorList>
    </citation>
    <scope>NUCLEOTIDE SEQUENCE [LARGE SCALE GENOMIC DNA]</scope>
    <source>
        <strain evidence="8 9">CCB06</strain>
        <tissue evidence="8">Mycelium</tissue>
    </source>
</reference>
<evidence type="ECO:0000256" key="7">
    <source>
        <dbReference type="ARBA" id="ARBA00029833"/>
    </source>
</evidence>
<keyword evidence="3" id="KW-0808">Transferase</keyword>
<evidence type="ECO:0000256" key="3">
    <source>
        <dbReference type="ARBA" id="ARBA00022679"/>
    </source>
</evidence>
<dbReference type="OrthoDB" id="4089664at2759"/>
<keyword evidence="5" id="KW-0813">Transport</keyword>
<sequence length="273" mass="29627">MTVEDGEMGEAAWAERSSEMPQPLLAHIGKTVPLASITTTSRHVQMVLPNIAPMPPSLSVFPHLTDAEFGQACHALSHAFQQRGISSGEWQSLHVINLGATTTHVRITKPLPTPTTHDASTNIANHDDDEIVQVFEHDPEVLSSALAPPAPVVHYDVLLSPTYRVPVLYISIHDLLHRYPPTLNTLYGHVVPEHFRPQVESVGVIGGITITNHPATGKPVFFIHPCRTAEVMEASIGESACITAEEYLVAWIGALGESVGLHVPLCLARALER</sequence>
<organism evidence="8 9">
    <name type="scientific">Pyrenophora seminiperda CCB06</name>
    <dbReference type="NCBI Taxonomy" id="1302712"/>
    <lineage>
        <taxon>Eukaryota</taxon>
        <taxon>Fungi</taxon>
        <taxon>Dikarya</taxon>
        <taxon>Ascomycota</taxon>
        <taxon>Pezizomycotina</taxon>
        <taxon>Dothideomycetes</taxon>
        <taxon>Pleosporomycetidae</taxon>
        <taxon>Pleosporales</taxon>
        <taxon>Pleosporineae</taxon>
        <taxon>Pleosporaceae</taxon>
        <taxon>Pyrenophora</taxon>
    </lineage>
</organism>
<dbReference type="GO" id="GO:0000422">
    <property type="term" value="P:autophagy of mitochondrion"/>
    <property type="evidence" value="ECO:0007669"/>
    <property type="project" value="TreeGrafter"/>
</dbReference>
<dbReference type="Gene3D" id="3.30.1460.50">
    <property type="match status" value="1"/>
</dbReference>
<dbReference type="GO" id="GO:0000045">
    <property type="term" value="P:autophagosome assembly"/>
    <property type="evidence" value="ECO:0007669"/>
    <property type="project" value="TreeGrafter"/>
</dbReference>
<evidence type="ECO:0000313" key="8">
    <source>
        <dbReference type="EMBL" id="RMZ74134.1"/>
    </source>
</evidence>
<evidence type="ECO:0000256" key="5">
    <source>
        <dbReference type="ARBA" id="ARBA00022927"/>
    </source>
</evidence>
<dbReference type="Pfam" id="PF03987">
    <property type="entry name" value="Autophagy_act_C"/>
    <property type="match status" value="1"/>
</dbReference>
<keyword evidence="6" id="KW-0072">Autophagy</keyword>